<organism evidence="3 4">
    <name type="scientific">Gordonia iterans</name>
    <dbReference type="NCBI Taxonomy" id="1004901"/>
    <lineage>
        <taxon>Bacteria</taxon>
        <taxon>Bacillati</taxon>
        <taxon>Actinomycetota</taxon>
        <taxon>Actinomycetes</taxon>
        <taxon>Mycobacteriales</taxon>
        <taxon>Gordoniaceae</taxon>
        <taxon>Gordonia</taxon>
    </lineage>
</organism>
<dbReference type="KEGG" id="git:C6V83_05190"/>
<dbReference type="OrthoDB" id="4540215at2"/>
<dbReference type="Gene3D" id="2.60.40.1650">
    <property type="entry name" value="Porin MspA (Ig-like beta-sandwich domain)"/>
    <property type="match status" value="2"/>
</dbReference>
<proteinExistence type="predicted"/>
<dbReference type="EMBL" id="CP027433">
    <property type="protein sequence ID" value="AVL99761.1"/>
    <property type="molecule type" value="Genomic_DNA"/>
</dbReference>
<keyword evidence="1 2" id="KW-0732">Signal</keyword>
<sequence length="216" mass="21733">MKRMNKRAAAGAAVAGAALIAVSGVTAGTAEAGKLPGGFKQKNLGDGNSLSIRLYDESVQITRSVANNHFSREVFVSGKVRVTTAGDVKGGNINVGYLVGCQVTFGAGAGAEGGVEQGLTEGATPEPSLGADAGFKLGPGQAGYQPVISAKVGDDDEVTNSFNFGNARGGVAYSQERFGVDGCAGHASAVAKVTVRVATDTFKGNVTLYGKPFSLG</sequence>
<reference evidence="3 4" key="1">
    <citation type="submission" date="2018-03" db="EMBL/GenBank/DDBJ databases">
        <title>Characteristics and genome of n-alkane degrading marine bacteria Gordonia iterans isolated from crude oil contaminated in Tae-an, South Korea.</title>
        <authorList>
            <person name="Lee S.-S."/>
            <person name="Kim H."/>
        </authorList>
    </citation>
    <scope>NUCLEOTIDE SEQUENCE [LARGE SCALE GENOMIC DNA]</scope>
    <source>
        <strain evidence="3 4">Co17</strain>
    </source>
</reference>
<dbReference type="AlphaFoldDB" id="A0A2S0KDJ0"/>
<evidence type="ECO:0000313" key="3">
    <source>
        <dbReference type="EMBL" id="AVL99761.1"/>
    </source>
</evidence>
<evidence type="ECO:0008006" key="5">
    <source>
        <dbReference type="Google" id="ProtNLM"/>
    </source>
</evidence>
<feature type="signal peptide" evidence="2">
    <location>
        <begin position="1"/>
        <end position="27"/>
    </location>
</feature>
<evidence type="ECO:0000256" key="2">
    <source>
        <dbReference type="SAM" id="SignalP"/>
    </source>
</evidence>
<accession>A0A2S0KDJ0</accession>
<protein>
    <recommendedName>
        <fullName evidence="5">Porin</fullName>
    </recommendedName>
</protein>
<keyword evidence="4" id="KW-1185">Reference proteome</keyword>
<dbReference type="InterPro" id="IPR036435">
    <property type="entry name" value="Leukocidin/porin_MspA_sf"/>
</dbReference>
<gene>
    <name evidence="3" type="ORF">C6V83_05190</name>
</gene>
<dbReference type="RefSeq" id="WP_105941496.1">
    <property type="nucleotide sequence ID" value="NZ_CP027433.1"/>
</dbReference>
<dbReference type="Pfam" id="PF09203">
    <property type="entry name" value="MspA"/>
    <property type="match status" value="1"/>
</dbReference>
<feature type="chain" id="PRO_5038655551" description="Porin" evidence="2">
    <location>
        <begin position="28"/>
        <end position="216"/>
    </location>
</feature>
<dbReference type="Proteomes" id="UP000239814">
    <property type="component" value="Chromosome"/>
</dbReference>
<dbReference type="SUPFAM" id="SSF56959">
    <property type="entry name" value="Leukocidin-like"/>
    <property type="match status" value="1"/>
</dbReference>
<evidence type="ECO:0000256" key="1">
    <source>
        <dbReference type="ARBA" id="ARBA00022729"/>
    </source>
</evidence>
<dbReference type="InterPro" id="IPR015286">
    <property type="entry name" value="Porin_fam_mycobact-type"/>
</dbReference>
<name>A0A2S0KDJ0_9ACTN</name>
<evidence type="ECO:0000313" key="4">
    <source>
        <dbReference type="Proteomes" id="UP000239814"/>
    </source>
</evidence>